<dbReference type="Gene3D" id="3.80.10.10">
    <property type="entry name" value="Ribonuclease Inhibitor"/>
    <property type="match status" value="1"/>
</dbReference>
<evidence type="ECO:0000256" key="3">
    <source>
        <dbReference type="ARBA" id="ARBA00022737"/>
    </source>
</evidence>
<dbReference type="Proteomes" id="UP001161247">
    <property type="component" value="Chromosome 3"/>
</dbReference>
<dbReference type="GO" id="GO:0043531">
    <property type="term" value="F:ADP binding"/>
    <property type="evidence" value="ECO:0007669"/>
    <property type="project" value="InterPro"/>
</dbReference>
<evidence type="ECO:0000259" key="8">
    <source>
        <dbReference type="Pfam" id="PF18052"/>
    </source>
</evidence>
<dbReference type="InterPro" id="IPR001611">
    <property type="entry name" value="Leu-rich_rpt"/>
</dbReference>
<dbReference type="Gene3D" id="1.10.8.430">
    <property type="entry name" value="Helical domain of apoptotic protease-activating factors"/>
    <property type="match status" value="1"/>
</dbReference>
<evidence type="ECO:0000313" key="12">
    <source>
        <dbReference type="Proteomes" id="UP001161247"/>
    </source>
</evidence>
<dbReference type="Gene3D" id="3.40.50.300">
    <property type="entry name" value="P-loop containing nucleotide triphosphate hydrolases"/>
    <property type="match status" value="1"/>
</dbReference>
<dbReference type="Pfam" id="PF18052">
    <property type="entry name" value="Rx_N"/>
    <property type="match status" value="1"/>
</dbReference>
<dbReference type="CDD" id="cd14798">
    <property type="entry name" value="RX-CC_like"/>
    <property type="match status" value="1"/>
</dbReference>
<reference evidence="11" key="1">
    <citation type="submission" date="2023-03" db="EMBL/GenBank/DDBJ databases">
        <authorList>
            <person name="Julca I."/>
        </authorList>
    </citation>
    <scope>NUCLEOTIDE SEQUENCE</scope>
</reference>
<evidence type="ECO:0000256" key="1">
    <source>
        <dbReference type="ARBA" id="ARBA00008894"/>
    </source>
</evidence>
<keyword evidence="2" id="KW-0433">Leucine-rich repeat</keyword>
<dbReference type="Pfam" id="PF25019">
    <property type="entry name" value="LRR_R13L1-DRL21"/>
    <property type="match status" value="1"/>
</dbReference>
<dbReference type="AlphaFoldDB" id="A0AAV1CZJ3"/>
<proteinExistence type="inferred from homology"/>
<dbReference type="SUPFAM" id="SSF52058">
    <property type="entry name" value="L domain-like"/>
    <property type="match status" value="1"/>
</dbReference>
<dbReference type="Pfam" id="PF23559">
    <property type="entry name" value="WHD_DRP"/>
    <property type="match status" value="1"/>
</dbReference>
<dbReference type="Gene3D" id="1.10.10.10">
    <property type="entry name" value="Winged helix-like DNA-binding domain superfamily/Winged helix DNA-binding domain"/>
    <property type="match status" value="1"/>
</dbReference>
<dbReference type="PANTHER" id="PTHR36766">
    <property type="entry name" value="PLANT BROAD-SPECTRUM MILDEW RESISTANCE PROTEIN RPW8"/>
    <property type="match status" value="1"/>
</dbReference>
<dbReference type="PANTHER" id="PTHR36766:SF40">
    <property type="entry name" value="DISEASE RESISTANCE PROTEIN RGA3"/>
    <property type="match status" value="1"/>
</dbReference>
<gene>
    <name evidence="11" type="ORF">OLC1_LOCUS10587</name>
</gene>
<feature type="domain" description="Disease resistance protein winged helix" evidence="9">
    <location>
        <begin position="431"/>
        <end position="503"/>
    </location>
</feature>
<dbReference type="Pfam" id="PF13855">
    <property type="entry name" value="LRR_8"/>
    <property type="match status" value="1"/>
</dbReference>
<evidence type="ECO:0000259" key="10">
    <source>
        <dbReference type="Pfam" id="PF25019"/>
    </source>
</evidence>
<name>A0AAV1CZJ3_OLDCO</name>
<accession>A0AAV1CZJ3</accession>
<evidence type="ECO:0000256" key="4">
    <source>
        <dbReference type="ARBA" id="ARBA00022741"/>
    </source>
</evidence>
<dbReference type="EMBL" id="OX459120">
    <property type="protein sequence ID" value="CAI9100865.1"/>
    <property type="molecule type" value="Genomic_DNA"/>
</dbReference>
<evidence type="ECO:0000259" key="7">
    <source>
        <dbReference type="Pfam" id="PF00931"/>
    </source>
</evidence>
<evidence type="ECO:0000259" key="9">
    <source>
        <dbReference type="Pfam" id="PF23559"/>
    </source>
</evidence>
<protein>
    <submittedName>
        <fullName evidence="11">OLC1v1038050C1</fullName>
    </submittedName>
</protein>
<dbReference type="InterPro" id="IPR058922">
    <property type="entry name" value="WHD_DRP"/>
</dbReference>
<dbReference type="PRINTS" id="PR00364">
    <property type="entry name" value="DISEASERSIST"/>
</dbReference>
<dbReference type="InterPro" id="IPR036388">
    <property type="entry name" value="WH-like_DNA-bd_sf"/>
</dbReference>
<dbReference type="InterPro" id="IPR056789">
    <property type="entry name" value="LRR_R13L1-DRL21"/>
</dbReference>
<dbReference type="InterPro" id="IPR042197">
    <property type="entry name" value="Apaf_helical"/>
</dbReference>
<dbReference type="SUPFAM" id="SSF52540">
    <property type="entry name" value="P-loop containing nucleoside triphosphate hydrolases"/>
    <property type="match status" value="1"/>
</dbReference>
<evidence type="ECO:0000256" key="6">
    <source>
        <dbReference type="ARBA" id="ARBA00022840"/>
    </source>
</evidence>
<dbReference type="GO" id="GO:0051707">
    <property type="term" value="P:response to other organism"/>
    <property type="evidence" value="ECO:0007669"/>
    <property type="project" value="UniProtKB-ARBA"/>
</dbReference>
<keyword evidence="6" id="KW-0067">ATP-binding</keyword>
<dbReference type="InterPro" id="IPR032675">
    <property type="entry name" value="LRR_dom_sf"/>
</dbReference>
<comment type="similarity">
    <text evidence="1">Belongs to the disease resistance NB-LRR family.</text>
</comment>
<dbReference type="InterPro" id="IPR002182">
    <property type="entry name" value="NB-ARC"/>
</dbReference>
<organism evidence="11 12">
    <name type="scientific">Oldenlandia corymbosa var. corymbosa</name>
    <dbReference type="NCBI Taxonomy" id="529605"/>
    <lineage>
        <taxon>Eukaryota</taxon>
        <taxon>Viridiplantae</taxon>
        <taxon>Streptophyta</taxon>
        <taxon>Embryophyta</taxon>
        <taxon>Tracheophyta</taxon>
        <taxon>Spermatophyta</taxon>
        <taxon>Magnoliopsida</taxon>
        <taxon>eudicotyledons</taxon>
        <taxon>Gunneridae</taxon>
        <taxon>Pentapetalae</taxon>
        <taxon>asterids</taxon>
        <taxon>lamiids</taxon>
        <taxon>Gentianales</taxon>
        <taxon>Rubiaceae</taxon>
        <taxon>Rubioideae</taxon>
        <taxon>Spermacoceae</taxon>
        <taxon>Hedyotis-Oldenlandia complex</taxon>
        <taxon>Oldenlandia</taxon>
    </lineage>
</organism>
<keyword evidence="3" id="KW-0677">Repeat</keyword>
<dbReference type="Pfam" id="PF00931">
    <property type="entry name" value="NB-ARC"/>
    <property type="match status" value="1"/>
</dbReference>
<dbReference type="InterPro" id="IPR041118">
    <property type="entry name" value="Rx_N"/>
</dbReference>
<keyword evidence="5" id="KW-0611">Plant defense</keyword>
<dbReference type="Gene3D" id="1.20.5.4130">
    <property type="match status" value="1"/>
</dbReference>
<sequence>MAEAIPFGIAEKILMKLGSSAFEHLALISGIKDEVRKLCNTLTTIRAVLVDADEQQEKSFLVRNWIKNLKDVVYDIDDILDEFSTKASKSEPDFAARMKTQVSQLFSSSNQVVFRYKIGKRIRNVTERLDEMASDMAKFSFTERYDQVRIRSRDREKTHSFVLATNVAGREEDKEELVKLLISPSEEECVSALAIIGIGGLGKTTLAKLVYNDERIVETFELRTWISVADEFKVESILEKILSSSGDLEMDAEHQGLLDEIEIERLQILVRRKLDGKRYLLVMDDVWSETREIWIQLSELLFGGAEGSKIVATTRSQKVAFAMDAECMFMLQRLPEDASWSLFKQLAFRKGHEDKYPNLMKIGESIVKKCYGVPLVIRTLGSMLRSTKEEKEWLLVQKNEIWEHHDIMKILKLSYDQLPSDLKQCFTYCSLFPKGYEFEIQGLIQLWMAQGFISQSEMGKQLEETGIQYVEELTLGSFFEDVKRDDNQNVTSCKMHDLMHDLACSIAKPELCVAEADGRDISGRVQHVSFGTYLPFSWTLPPSLLKVKKVRTLMFPLQYQMGCRISDEEIFASLMRLRVLDLHNQRIEKLSRAIGELIHLRYLDLSKNVMTSLPRSIGKLQNLQTLKLERCYKLEKLPVEISRIVTLRYLENSKCNKLNHMPQGFGKLTSLRTLPRFVLGKSSSISKCGGLGELKYLNNLRGELSIINLENVNDIRESENANLKDKEYLYSLRLSWCREADHGQECEEDAAILESLQPHMNLRQLHISGYGAIKFSTWMNTENISLLPNLVTITIERCFRSEELPSFAELPGLKVLKLFSLNELTSIYRNSNSSSSTYYPALKELVLFDLPLLRDWPKPEEKVQPSLMKKTECFPCLTKLMITDCPNLLSLPCPSSLEELVIHNTADKLQSSLTNNVQAAYFQCS</sequence>
<keyword evidence="12" id="KW-1185">Reference proteome</keyword>
<evidence type="ECO:0000256" key="5">
    <source>
        <dbReference type="ARBA" id="ARBA00022821"/>
    </source>
</evidence>
<evidence type="ECO:0000313" key="11">
    <source>
        <dbReference type="EMBL" id="CAI9100865.1"/>
    </source>
</evidence>
<feature type="domain" description="NB-ARC" evidence="7">
    <location>
        <begin position="171"/>
        <end position="350"/>
    </location>
</feature>
<dbReference type="GO" id="GO:0005524">
    <property type="term" value="F:ATP binding"/>
    <property type="evidence" value="ECO:0007669"/>
    <property type="project" value="UniProtKB-KW"/>
</dbReference>
<feature type="domain" description="Disease resistance N-terminal" evidence="8">
    <location>
        <begin position="12"/>
        <end position="100"/>
    </location>
</feature>
<dbReference type="GO" id="GO:0006952">
    <property type="term" value="P:defense response"/>
    <property type="evidence" value="ECO:0007669"/>
    <property type="project" value="UniProtKB-KW"/>
</dbReference>
<keyword evidence="4" id="KW-0547">Nucleotide-binding</keyword>
<dbReference type="FunFam" id="1.10.10.10:FF:000322">
    <property type="entry name" value="Probable disease resistance protein At1g63360"/>
    <property type="match status" value="1"/>
</dbReference>
<feature type="domain" description="R13L1/DRL21-like LRR repeat region" evidence="10">
    <location>
        <begin position="691"/>
        <end position="818"/>
    </location>
</feature>
<dbReference type="InterPro" id="IPR038005">
    <property type="entry name" value="RX-like_CC"/>
</dbReference>
<dbReference type="InterPro" id="IPR027417">
    <property type="entry name" value="P-loop_NTPase"/>
</dbReference>
<evidence type="ECO:0000256" key="2">
    <source>
        <dbReference type="ARBA" id="ARBA00022614"/>
    </source>
</evidence>